<dbReference type="EMBL" id="CP014671">
    <property type="protein sequence ID" value="ANX04394.1"/>
    <property type="molecule type" value="Genomic_DNA"/>
</dbReference>
<organism evidence="13 14">
    <name type="scientific">Immundisolibacter cernigliae</name>
    <dbReference type="NCBI Taxonomy" id="1810504"/>
    <lineage>
        <taxon>Bacteria</taxon>
        <taxon>Pseudomonadati</taxon>
        <taxon>Pseudomonadota</taxon>
        <taxon>Gammaproteobacteria</taxon>
        <taxon>Immundisolibacterales</taxon>
        <taxon>Immundisolibacteraceae</taxon>
        <taxon>Immundisolibacter</taxon>
    </lineage>
</organism>
<evidence type="ECO:0000256" key="8">
    <source>
        <dbReference type="RuleBase" id="RU003953"/>
    </source>
</evidence>
<dbReference type="KEGG" id="gbi:PG2T_09535"/>
<evidence type="ECO:0000256" key="3">
    <source>
        <dbReference type="ARBA" id="ARBA00022741"/>
    </source>
</evidence>
<keyword evidence="14" id="KW-1185">Reference proteome</keyword>
<evidence type="ECO:0000256" key="7">
    <source>
        <dbReference type="HAMAP-Rule" id="MF_00957"/>
    </source>
</evidence>
<evidence type="ECO:0000256" key="4">
    <source>
        <dbReference type="ARBA" id="ARBA00022840"/>
    </source>
</evidence>
<dbReference type="InterPro" id="IPR052191">
    <property type="entry name" value="tRNA_ntf/polyA_polymerase_I"/>
</dbReference>
<comment type="function">
    <text evidence="7">Adds poly(A) tail to the 3' end of many RNAs, which usually targets these RNAs for decay. Plays a significant role in the global control of gene expression, through influencing the rate of transcript degradation, and in the general RNA quality control.</text>
</comment>
<dbReference type="HAMAP" id="MF_00957">
    <property type="entry name" value="PolyA_pol"/>
    <property type="match status" value="1"/>
</dbReference>
<evidence type="ECO:0000256" key="2">
    <source>
        <dbReference type="ARBA" id="ARBA00022679"/>
    </source>
</evidence>
<dbReference type="Pfam" id="PF01743">
    <property type="entry name" value="PolyA_pol"/>
    <property type="match status" value="1"/>
</dbReference>
<dbReference type="GO" id="GO:0043633">
    <property type="term" value="P:polyadenylation-dependent RNA catabolic process"/>
    <property type="evidence" value="ECO:0007669"/>
    <property type="project" value="InterPro"/>
</dbReference>
<evidence type="ECO:0000313" key="14">
    <source>
        <dbReference type="Proteomes" id="UP000092952"/>
    </source>
</evidence>
<dbReference type="InterPro" id="IPR002646">
    <property type="entry name" value="PolA_pol_head_dom"/>
</dbReference>
<evidence type="ECO:0000256" key="5">
    <source>
        <dbReference type="ARBA" id="ARBA00022884"/>
    </source>
</evidence>
<feature type="region of interest" description="Disordered" evidence="9">
    <location>
        <begin position="402"/>
        <end position="442"/>
    </location>
</feature>
<feature type="domain" description="Poly A polymerase head" evidence="10">
    <location>
        <begin position="44"/>
        <end position="171"/>
    </location>
</feature>
<dbReference type="FunFam" id="3.30.460.10:FF:000035">
    <property type="entry name" value="Poly(A) polymerase I"/>
    <property type="match status" value="1"/>
</dbReference>
<dbReference type="SUPFAM" id="SSF81891">
    <property type="entry name" value="Poly A polymerase C-terminal region-like"/>
    <property type="match status" value="1"/>
</dbReference>
<feature type="active site" evidence="7">
    <location>
        <position position="60"/>
    </location>
</feature>
<dbReference type="GO" id="GO:0003723">
    <property type="term" value="F:RNA binding"/>
    <property type="evidence" value="ECO:0007669"/>
    <property type="project" value="UniProtKB-UniRule"/>
</dbReference>
<feature type="active site" evidence="7">
    <location>
        <position position="140"/>
    </location>
</feature>
<sequence length="442" mass="49827">MPEPSLGPPRILPRSEHSISRAHISKSALNVLYGLHKAGYEACLVGGGVRDLLLGVTPKDFDIATSALPEQVRATFRNSRLIGRRFRLAHVHFGPDIVEVATYRASHDKAEDEADARLDGDRILRDNVYGTREEDVIRRDFTVNALYYRIEDFSLIDHVGALEDIDKRRLRTIGDPEARYREDPVRMLRAVRLAAKLELTIEPATEAPLFELGYLLETVPQARLFDETVKLLLSGHGIRSYEQLSRYRLLDYLFPVESAALAPERDRLIRAALTNTDQRVAAGLPVTPAFLIAVLLWEPLQEAMAHQLVRGVSEHDALIKAQEDVLRTQNDLLAVPKRFTLPAAEIWSLQSRLQRRRQPDRLLGHPRFRAAFDFLALRAQSEPDLQSVVNFWAARQEGLDLPIEAETDGESPDGALPRRRRRRRGRRRGAQGASAPPVAADV</sequence>
<dbReference type="Gene3D" id="1.10.3090.10">
    <property type="entry name" value="cca-adding enzyme, domain 2"/>
    <property type="match status" value="1"/>
</dbReference>
<evidence type="ECO:0000313" key="13">
    <source>
        <dbReference type="EMBL" id="ANX04394.1"/>
    </source>
</evidence>
<dbReference type="InterPro" id="IPR043519">
    <property type="entry name" value="NT_sf"/>
</dbReference>
<dbReference type="InterPro" id="IPR025866">
    <property type="entry name" value="PolyA_pol_arg_C_dom"/>
</dbReference>
<feature type="domain" description="Polymerase A arginine-rich C-terminal" evidence="11">
    <location>
        <begin position="311"/>
        <end position="424"/>
    </location>
</feature>
<evidence type="ECO:0000259" key="11">
    <source>
        <dbReference type="Pfam" id="PF12626"/>
    </source>
</evidence>
<dbReference type="GO" id="GO:0006397">
    <property type="term" value="P:mRNA processing"/>
    <property type="evidence" value="ECO:0007669"/>
    <property type="project" value="UniProtKB-KW"/>
</dbReference>
<name>A0A1B1YU69_9GAMM</name>
<evidence type="ECO:0000256" key="1">
    <source>
        <dbReference type="ARBA" id="ARBA00022664"/>
    </source>
</evidence>
<dbReference type="InterPro" id="IPR032828">
    <property type="entry name" value="PolyA_RNA-bd"/>
</dbReference>
<dbReference type="Gene3D" id="3.30.460.10">
    <property type="entry name" value="Beta Polymerase, domain 2"/>
    <property type="match status" value="1"/>
</dbReference>
<dbReference type="FunCoup" id="A0A1B1YU69">
    <property type="interactions" value="264"/>
</dbReference>
<feature type="active site" evidence="7">
    <location>
        <position position="62"/>
    </location>
</feature>
<keyword evidence="6 7" id="KW-0804">Transcription</keyword>
<dbReference type="EC" id="2.7.7.19" evidence="7"/>
<comment type="similarity">
    <text evidence="7 8">Belongs to the tRNA nucleotidyltransferase/poly(A) polymerase family.</text>
</comment>
<keyword evidence="5 7" id="KW-0694">RNA-binding</keyword>
<dbReference type="GO" id="GO:0005524">
    <property type="term" value="F:ATP binding"/>
    <property type="evidence" value="ECO:0007669"/>
    <property type="project" value="UniProtKB-UniRule"/>
</dbReference>
<dbReference type="PANTHER" id="PTHR43051">
    <property type="entry name" value="POLYNUCLEOTIDE ADENYLYLTRANSFERASE FAMILY PROTEIN"/>
    <property type="match status" value="1"/>
</dbReference>
<dbReference type="GO" id="GO:1990817">
    <property type="term" value="F:poly(A) RNA polymerase activity"/>
    <property type="evidence" value="ECO:0007669"/>
    <property type="project" value="UniProtKB-UniRule"/>
</dbReference>
<dbReference type="PANTHER" id="PTHR43051:SF1">
    <property type="entry name" value="POLYNUCLEOTIDE ADENYLYLTRANSFERASE FAMILY PROTEIN"/>
    <property type="match status" value="1"/>
</dbReference>
<keyword evidence="1 7" id="KW-0507">mRNA processing</keyword>
<protein>
    <recommendedName>
        <fullName evidence="7">Poly(A) polymerase I</fullName>
        <shortName evidence="7">PAP I</shortName>
        <ecNumber evidence="7">2.7.7.19</ecNumber>
    </recommendedName>
</protein>
<evidence type="ECO:0000259" key="10">
    <source>
        <dbReference type="Pfam" id="PF01743"/>
    </source>
</evidence>
<dbReference type="Proteomes" id="UP000092952">
    <property type="component" value="Chromosome"/>
</dbReference>
<evidence type="ECO:0000256" key="6">
    <source>
        <dbReference type="ARBA" id="ARBA00023163"/>
    </source>
</evidence>
<dbReference type="NCBIfam" id="TIGR01942">
    <property type="entry name" value="pcnB"/>
    <property type="match status" value="1"/>
</dbReference>
<dbReference type="Pfam" id="PF12626">
    <property type="entry name" value="PolyA_pol_arg_C"/>
    <property type="match status" value="1"/>
</dbReference>
<gene>
    <name evidence="7" type="primary">pcnB</name>
    <name evidence="13" type="ORF">PG2T_09535</name>
</gene>
<keyword evidence="4 7" id="KW-0067">ATP-binding</keyword>
<dbReference type="STRING" id="1810504.PG2T_09535"/>
<dbReference type="OrthoDB" id="9805698at2"/>
<dbReference type="InterPro" id="IPR010206">
    <property type="entry name" value="PolA_pol_I"/>
</dbReference>
<keyword evidence="3 7" id="KW-0547">Nucleotide-binding</keyword>
<evidence type="ECO:0000259" key="12">
    <source>
        <dbReference type="Pfam" id="PF12627"/>
    </source>
</evidence>
<dbReference type="Pfam" id="PF12627">
    <property type="entry name" value="PolyA_pol_RNAbd"/>
    <property type="match status" value="1"/>
</dbReference>
<feature type="compositionally biased region" description="Basic residues" evidence="9">
    <location>
        <begin position="417"/>
        <end position="429"/>
    </location>
</feature>
<evidence type="ECO:0000256" key="9">
    <source>
        <dbReference type="SAM" id="MobiDB-lite"/>
    </source>
</evidence>
<reference evidence="14" key="1">
    <citation type="submission" date="2016-03" db="EMBL/GenBank/DDBJ databases">
        <title>Complete genome sequence of Solimmundus cernigliae, representing a novel lineage of polycyclic aromatic hydrocarbon degraders within the Gammaproteobacteria.</title>
        <authorList>
            <person name="Singleton D.R."/>
            <person name="Dickey A.N."/>
            <person name="Scholl E.H."/>
            <person name="Wright F.A."/>
            <person name="Aitken M.D."/>
        </authorList>
    </citation>
    <scope>NUCLEOTIDE SEQUENCE [LARGE SCALE GENOMIC DNA]</scope>
    <source>
        <strain evidence="14">TR3.2</strain>
    </source>
</reference>
<dbReference type="RefSeq" id="WP_068804541.1">
    <property type="nucleotide sequence ID" value="NZ_CP014671.1"/>
</dbReference>
<dbReference type="InParanoid" id="A0A1B1YU69"/>
<dbReference type="AlphaFoldDB" id="A0A1B1YU69"/>
<accession>A0A1B1YU69</accession>
<proteinExistence type="inferred from homology"/>
<feature type="domain" description="tRNA nucleotidyltransferase/poly(A) polymerase RNA and SrmB- binding" evidence="12">
    <location>
        <begin position="199"/>
        <end position="256"/>
    </location>
</feature>
<comment type="catalytic activity">
    <reaction evidence="7">
        <text>RNA(n) + ATP = RNA(n)-3'-adenine ribonucleotide + diphosphate</text>
        <dbReference type="Rhea" id="RHEA:11332"/>
        <dbReference type="Rhea" id="RHEA-COMP:14527"/>
        <dbReference type="Rhea" id="RHEA-COMP:17347"/>
        <dbReference type="ChEBI" id="CHEBI:30616"/>
        <dbReference type="ChEBI" id="CHEBI:33019"/>
        <dbReference type="ChEBI" id="CHEBI:140395"/>
        <dbReference type="ChEBI" id="CHEBI:173115"/>
        <dbReference type="EC" id="2.7.7.19"/>
    </reaction>
</comment>
<keyword evidence="2 7" id="KW-0808">Transferase</keyword>
<dbReference type="SUPFAM" id="SSF81301">
    <property type="entry name" value="Nucleotidyltransferase"/>
    <property type="match status" value="1"/>
</dbReference>
<dbReference type="CDD" id="cd05398">
    <property type="entry name" value="NT_ClassII-CCAase"/>
    <property type="match status" value="1"/>
</dbReference>